<dbReference type="EMBL" id="SWRL01000021">
    <property type="protein sequence ID" value="NFH63301.1"/>
    <property type="molecule type" value="Genomic_DNA"/>
</dbReference>
<evidence type="ECO:0000256" key="11">
    <source>
        <dbReference type="ARBA" id="ARBA00031800"/>
    </source>
</evidence>
<evidence type="ECO:0000256" key="3">
    <source>
        <dbReference type="ARBA" id="ARBA00007653"/>
    </source>
</evidence>
<dbReference type="RefSeq" id="WP_061319733.1">
    <property type="nucleotide sequence ID" value="NZ_CP013247.1"/>
</dbReference>
<feature type="binding site" evidence="12">
    <location>
        <begin position="14"/>
        <end position="19"/>
    </location>
    <ligand>
        <name>FAD</name>
        <dbReference type="ChEBI" id="CHEBI:57692"/>
    </ligand>
</feature>
<dbReference type="GO" id="GO:0050660">
    <property type="term" value="F:flavin adenine dinucleotide binding"/>
    <property type="evidence" value="ECO:0007669"/>
    <property type="project" value="UniProtKB-UniRule"/>
</dbReference>
<dbReference type="Pfam" id="PF01134">
    <property type="entry name" value="GIDA"/>
    <property type="match status" value="1"/>
</dbReference>
<dbReference type="FunFam" id="3.50.50.60:FF:000063">
    <property type="entry name" value="tRNA uridine 5-carboxymethylaminomethyl modification enzyme MnmG"/>
    <property type="match status" value="1"/>
</dbReference>
<keyword evidence="7 12" id="KW-0819">tRNA processing</keyword>
<dbReference type="NCBIfam" id="TIGR00136">
    <property type="entry name" value="mnmG_gidA"/>
    <property type="match status" value="1"/>
</dbReference>
<dbReference type="InterPro" id="IPR004416">
    <property type="entry name" value="MnmG"/>
</dbReference>
<dbReference type="InterPro" id="IPR002218">
    <property type="entry name" value="MnmG-rel"/>
</dbReference>
<comment type="cofactor">
    <cofactor evidence="1 12">
        <name>FAD</name>
        <dbReference type="ChEBI" id="CHEBI:57692"/>
    </cofactor>
</comment>
<dbReference type="HAMAP" id="MF_00129">
    <property type="entry name" value="MnmG_GidA"/>
    <property type="match status" value="1"/>
</dbReference>
<gene>
    <name evidence="12 15" type="primary">mnmG</name>
    <name evidence="12" type="synonym">gidA</name>
    <name evidence="15" type="ORF">FC962_15645</name>
    <name evidence="16" type="ORF">FC964_17525</name>
</gene>
<dbReference type="EMBL" id="SWRJ01000008">
    <property type="protein sequence ID" value="NFI23135.1"/>
    <property type="molecule type" value="Genomic_DNA"/>
</dbReference>
<dbReference type="Gene3D" id="1.10.10.1800">
    <property type="entry name" value="tRNA uridine 5-carboxymethylaminomethyl modification enzyme MnmG/GidA"/>
    <property type="match status" value="1"/>
</dbReference>
<dbReference type="FunFam" id="3.50.50.60:FF:000002">
    <property type="entry name" value="tRNA uridine 5-carboxymethylaminomethyl modification enzyme MnmG"/>
    <property type="match status" value="1"/>
</dbReference>
<comment type="caution">
    <text evidence="15">The sequence shown here is derived from an EMBL/GenBank/DDBJ whole genome shotgun (WGS) entry which is preliminary data.</text>
</comment>
<feature type="domain" description="tRNA uridine 5-carboxymethylaminomethyl modification enzyme C-terminal subdomain" evidence="14">
    <location>
        <begin position="545"/>
        <end position="616"/>
    </location>
</feature>
<evidence type="ECO:0000256" key="8">
    <source>
        <dbReference type="ARBA" id="ARBA00022827"/>
    </source>
</evidence>
<dbReference type="InterPro" id="IPR040131">
    <property type="entry name" value="MnmG_N"/>
</dbReference>
<dbReference type="PANTHER" id="PTHR11806">
    <property type="entry name" value="GLUCOSE INHIBITED DIVISION PROTEIN A"/>
    <property type="match status" value="1"/>
</dbReference>
<sequence length="625" mass="70587">MKYLAGDFDVVVIGAGHAGCEAALASARMGCKTLICTMNLDSIALMACNPNIGGTAKGHLVREIDALGGEMGINIDHTFIQSRMLNTSKGPAVHSLRAQADKKRYSERMKHLLEKEDNVILRQLEVIEIDVEDNEVKGVLTKNGAYFTTKAIILCTGTYLKGKIIIGDIIYSSGPSGLYPANDLSQSLLDLGINLRRFKTGTPARINKRSVDFSKMIEQPGDEKIVPFSFIHNKLDKDQISCYLTYTSEETHKIIHENIHRSPLYNGSIEGVGPRYCPSIEDKIVRFPDKDKHQIFIEPEGENTEELYVGGMSSSLPEDVQIKMYRSVPGLENAEILRTAYAIEYDCIDPQQLDLTLEFKNINGLYGAGQFNGSSGYEEAAAQGLIAGINAVLKIKEKNPLILKRSDAYIGVLIDDLVTKGTNEPYRMMTSRAEYRLLLRQDNADLRLTELGYKVGLVKEDRYNKFLNRKKNVENEIERLRNMQITGKREINEFLLEKGSTELKKPISLYELIKRPELDYFKVEPLDDKRPSLSDDEKEEINIIAKYEGYINKQLEQVEQFKKYEDRLIPKSINYLDIKGLRLEAIQKLEKIKPINIGQASRISGVSPADISVLLIYMERKNREN</sequence>
<dbReference type="GO" id="GO:0002098">
    <property type="term" value="P:tRNA wobble uridine modification"/>
    <property type="evidence" value="ECO:0007669"/>
    <property type="project" value="InterPro"/>
</dbReference>
<comment type="caution">
    <text evidence="12">Lacks conserved residue(s) required for the propagation of feature annotation.</text>
</comment>
<reference evidence="15 17" key="1">
    <citation type="submission" date="2019-04" db="EMBL/GenBank/DDBJ databases">
        <title>Genome sequencing of Clostridium botulinum Groups I-IV and Clostridium butyricum.</title>
        <authorList>
            <person name="Brunt J."/>
            <person name="Van Vliet A.H.M."/>
            <person name="Stringer S.C."/>
            <person name="Carter A.T."/>
            <person name="Peck M.W."/>
        </authorList>
    </citation>
    <scope>NUCLEOTIDE SEQUENCE</scope>
    <source>
        <strain evidence="15">IFR 15/031</strain>
        <strain evidence="16 17">IFR 15/034</strain>
    </source>
</reference>
<dbReference type="PRINTS" id="PR00411">
    <property type="entry name" value="PNDRDTASEI"/>
</dbReference>
<evidence type="ECO:0000313" key="15">
    <source>
        <dbReference type="EMBL" id="NFH63301.1"/>
    </source>
</evidence>
<dbReference type="FunFam" id="1.10.10.1800:FF:000001">
    <property type="entry name" value="tRNA uridine 5-carboxymethylaminomethyl modification enzyme MnmG"/>
    <property type="match status" value="1"/>
</dbReference>
<comment type="subcellular location">
    <subcellularLocation>
        <location evidence="12">Cytoplasm</location>
    </subcellularLocation>
</comment>
<dbReference type="Gene3D" id="3.50.50.60">
    <property type="entry name" value="FAD/NAD(P)-binding domain"/>
    <property type="match status" value="2"/>
</dbReference>
<evidence type="ECO:0000256" key="1">
    <source>
        <dbReference type="ARBA" id="ARBA00001974"/>
    </source>
</evidence>
<accession>A0A6G4EJ74</accession>
<dbReference type="InterPro" id="IPR049312">
    <property type="entry name" value="GIDA_C_N"/>
</dbReference>
<evidence type="ECO:0000313" key="17">
    <source>
        <dbReference type="Proteomes" id="UP000482543"/>
    </source>
</evidence>
<keyword evidence="13" id="KW-0175">Coiled coil</keyword>
<dbReference type="Pfam" id="PF13932">
    <property type="entry name" value="SAM_GIDA_C"/>
    <property type="match status" value="1"/>
</dbReference>
<dbReference type="Proteomes" id="UP000482543">
    <property type="component" value="Unassembled WGS sequence"/>
</dbReference>
<keyword evidence="8 12" id="KW-0274">FAD</keyword>
<comment type="function">
    <text evidence="2 12">NAD-binding protein involved in the addition of a carboxymethylaminomethyl (cmnm) group at the wobble position (U34) of certain tRNAs, forming tRNA-cmnm(5)s(2)U34.</text>
</comment>
<evidence type="ECO:0000256" key="6">
    <source>
        <dbReference type="ARBA" id="ARBA00022630"/>
    </source>
</evidence>
<organism evidence="15">
    <name type="scientific">Clostridium botulinum</name>
    <dbReference type="NCBI Taxonomy" id="1491"/>
    <lineage>
        <taxon>Bacteria</taxon>
        <taxon>Bacillati</taxon>
        <taxon>Bacillota</taxon>
        <taxon>Clostridia</taxon>
        <taxon>Eubacteriales</taxon>
        <taxon>Clostridiaceae</taxon>
        <taxon>Clostridium</taxon>
    </lineage>
</organism>
<evidence type="ECO:0000259" key="14">
    <source>
        <dbReference type="SMART" id="SM01228"/>
    </source>
</evidence>
<protein>
    <recommendedName>
        <fullName evidence="4 12">tRNA uridine 5-carboxymethylaminomethyl modification enzyme MnmG</fullName>
    </recommendedName>
    <alternativeName>
        <fullName evidence="11 12">Glucose-inhibited division protein A</fullName>
    </alternativeName>
</protein>
<keyword evidence="5 12" id="KW-0963">Cytoplasm</keyword>
<evidence type="ECO:0000256" key="7">
    <source>
        <dbReference type="ARBA" id="ARBA00022694"/>
    </source>
</evidence>
<evidence type="ECO:0000256" key="2">
    <source>
        <dbReference type="ARBA" id="ARBA00003717"/>
    </source>
</evidence>
<dbReference type="AlphaFoldDB" id="A0A6G4EJ74"/>
<dbReference type="GO" id="GO:0005829">
    <property type="term" value="C:cytosol"/>
    <property type="evidence" value="ECO:0007669"/>
    <property type="project" value="TreeGrafter"/>
</dbReference>
<evidence type="ECO:0000256" key="10">
    <source>
        <dbReference type="ARBA" id="ARBA00025948"/>
    </source>
</evidence>
<evidence type="ECO:0000256" key="12">
    <source>
        <dbReference type="HAMAP-Rule" id="MF_00129"/>
    </source>
</evidence>
<comment type="subunit">
    <text evidence="10 12">Homodimer. Heterotetramer of two MnmE and two MnmG subunits.</text>
</comment>
<dbReference type="SMART" id="SM01228">
    <property type="entry name" value="GIDA_assoc_3"/>
    <property type="match status" value="1"/>
</dbReference>
<comment type="similarity">
    <text evidence="3 12">Belongs to the MnmG family.</text>
</comment>
<dbReference type="PANTHER" id="PTHR11806:SF0">
    <property type="entry name" value="PROTEIN MTO1 HOMOLOG, MITOCHONDRIAL"/>
    <property type="match status" value="1"/>
</dbReference>
<dbReference type="InterPro" id="IPR026904">
    <property type="entry name" value="MnmG_C"/>
</dbReference>
<evidence type="ECO:0000256" key="9">
    <source>
        <dbReference type="ARBA" id="ARBA00023027"/>
    </source>
</evidence>
<feature type="binding site" evidence="12">
    <location>
        <begin position="273"/>
        <end position="287"/>
    </location>
    <ligand>
        <name>NAD(+)</name>
        <dbReference type="ChEBI" id="CHEBI:57540"/>
    </ligand>
</feature>
<keyword evidence="9 12" id="KW-0520">NAD</keyword>
<evidence type="ECO:0000256" key="13">
    <source>
        <dbReference type="SAM" id="Coils"/>
    </source>
</evidence>
<dbReference type="InterPro" id="IPR036188">
    <property type="entry name" value="FAD/NAD-bd_sf"/>
</dbReference>
<evidence type="ECO:0000256" key="5">
    <source>
        <dbReference type="ARBA" id="ARBA00022490"/>
    </source>
</evidence>
<dbReference type="InterPro" id="IPR044920">
    <property type="entry name" value="MnmG_C_subdom_sf"/>
</dbReference>
<dbReference type="FunFam" id="1.10.150.570:FF:000001">
    <property type="entry name" value="tRNA uridine 5-carboxymethylaminomethyl modification enzyme MnmG"/>
    <property type="match status" value="1"/>
</dbReference>
<dbReference type="Pfam" id="PF21680">
    <property type="entry name" value="GIDA_C_1st"/>
    <property type="match status" value="1"/>
</dbReference>
<proteinExistence type="inferred from homology"/>
<dbReference type="InterPro" id="IPR047001">
    <property type="entry name" value="MnmG_C_subdom"/>
</dbReference>
<dbReference type="Gene3D" id="1.10.150.570">
    <property type="entry name" value="GidA associated domain, C-terminal subdomain"/>
    <property type="match status" value="1"/>
</dbReference>
<dbReference type="PROSITE" id="PS01280">
    <property type="entry name" value="GIDA_1"/>
    <property type="match status" value="1"/>
</dbReference>
<dbReference type="PROSITE" id="PS01281">
    <property type="entry name" value="GIDA_2"/>
    <property type="match status" value="1"/>
</dbReference>
<name>A0A6G4EJ74_CLOBO</name>
<dbReference type="GO" id="GO:0030488">
    <property type="term" value="P:tRNA methylation"/>
    <property type="evidence" value="ECO:0007669"/>
    <property type="project" value="TreeGrafter"/>
</dbReference>
<feature type="coiled-coil region" evidence="13">
    <location>
        <begin position="463"/>
        <end position="490"/>
    </location>
</feature>
<evidence type="ECO:0000256" key="4">
    <source>
        <dbReference type="ARBA" id="ARBA00020461"/>
    </source>
</evidence>
<dbReference type="InterPro" id="IPR020595">
    <property type="entry name" value="MnmG-rel_CS"/>
</dbReference>
<evidence type="ECO:0000313" key="16">
    <source>
        <dbReference type="EMBL" id="NFI23135.1"/>
    </source>
</evidence>
<dbReference type="SUPFAM" id="SSF51905">
    <property type="entry name" value="FAD/NAD(P)-binding domain"/>
    <property type="match status" value="1"/>
</dbReference>
<keyword evidence="6 12" id="KW-0285">Flavoprotein</keyword>